<comment type="similarity">
    <text evidence="1">Belongs to the peptidase S1C family.</text>
</comment>
<evidence type="ECO:0000313" key="5">
    <source>
        <dbReference type="EMBL" id="MBL0004963.1"/>
    </source>
</evidence>
<keyword evidence="2" id="KW-0645">Protease</keyword>
<name>A0A9D7XVG9_9MICO</name>
<feature type="domain" description="PDZ" evidence="4">
    <location>
        <begin position="281"/>
        <end position="368"/>
    </location>
</feature>
<dbReference type="AlphaFoldDB" id="A0A9D7XVG9"/>
<gene>
    <name evidence="5" type="ORF">IPP00_13615</name>
</gene>
<dbReference type="Gene3D" id="2.30.42.10">
    <property type="match status" value="1"/>
</dbReference>
<dbReference type="Pfam" id="PF13365">
    <property type="entry name" value="Trypsin_2"/>
    <property type="match status" value="1"/>
</dbReference>
<dbReference type="SUPFAM" id="SSF50494">
    <property type="entry name" value="Trypsin-like serine proteases"/>
    <property type="match status" value="1"/>
</dbReference>
<dbReference type="GO" id="GO:0004252">
    <property type="term" value="F:serine-type endopeptidase activity"/>
    <property type="evidence" value="ECO:0007669"/>
    <property type="project" value="InterPro"/>
</dbReference>
<dbReference type="InterPro" id="IPR051201">
    <property type="entry name" value="Chloro_Bact_Ser_Proteases"/>
</dbReference>
<dbReference type="PROSITE" id="PS50106">
    <property type="entry name" value="PDZ"/>
    <property type="match status" value="1"/>
</dbReference>
<evidence type="ECO:0000259" key="4">
    <source>
        <dbReference type="PROSITE" id="PS50106"/>
    </source>
</evidence>
<organism evidence="5 6">
    <name type="scientific">Candidatus Phosphoribacter hodrii</name>
    <dbReference type="NCBI Taxonomy" id="2953743"/>
    <lineage>
        <taxon>Bacteria</taxon>
        <taxon>Bacillati</taxon>
        <taxon>Actinomycetota</taxon>
        <taxon>Actinomycetes</taxon>
        <taxon>Micrococcales</taxon>
        <taxon>Dermatophilaceae</taxon>
        <taxon>Candidatus Phosphoribacter</taxon>
    </lineage>
</organism>
<dbReference type="Gene3D" id="2.40.10.10">
    <property type="entry name" value="Trypsin-like serine proteases"/>
    <property type="match status" value="2"/>
</dbReference>
<dbReference type="SUPFAM" id="SSF50156">
    <property type="entry name" value="PDZ domain-like"/>
    <property type="match status" value="1"/>
</dbReference>
<dbReference type="PANTHER" id="PTHR43343">
    <property type="entry name" value="PEPTIDASE S12"/>
    <property type="match status" value="1"/>
</dbReference>
<evidence type="ECO:0000256" key="2">
    <source>
        <dbReference type="ARBA" id="ARBA00022670"/>
    </source>
</evidence>
<dbReference type="InterPro" id="IPR001940">
    <property type="entry name" value="Peptidase_S1C"/>
</dbReference>
<dbReference type="PRINTS" id="PR00834">
    <property type="entry name" value="PROTEASES2C"/>
</dbReference>
<protein>
    <submittedName>
        <fullName evidence="5">Trypsin-like peptidase domain-containing protein</fullName>
    </submittedName>
</protein>
<accession>A0A9D7XVG9</accession>
<dbReference type="Pfam" id="PF13180">
    <property type="entry name" value="PDZ_2"/>
    <property type="match status" value="1"/>
</dbReference>
<dbReference type="EMBL" id="JADKGK010000024">
    <property type="protein sequence ID" value="MBL0004963.1"/>
    <property type="molecule type" value="Genomic_DNA"/>
</dbReference>
<dbReference type="InterPro" id="IPR043504">
    <property type="entry name" value="Peptidase_S1_PA_chymotrypsin"/>
</dbReference>
<dbReference type="InterPro" id="IPR001478">
    <property type="entry name" value="PDZ"/>
</dbReference>
<evidence type="ECO:0000256" key="1">
    <source>
        <dbReference type="ARBA" id="ARBA00010541"/>
    </source>
</evidence>
<dbReference type="InterPro" id="IPR036034">
    <property type="entry name" value="PDZ_sf"/>
</dbReference>
<dbReference type="CDD" id="cd06779">
    <property type="entry name" value="cpPDZ_Deg_HtrA-like"/>
    <property type="match status" value="1"/>
</dbReference>
<dbReference type="PANTHER" id="PTHR43343:SF3">
    <property type="entry name" value="PROTEASE DO-LIKE 8, CHLOROPLASTIC"/>
    <property type="match status" value="1"/>
</dbReference>
<evidence type="ECO:0000313" key="6">
    <source>
        <dbReference type="Proteomes" id="UP000886632"/>
    </source>
</evidence>
<reference evidence="5" key="1">
    <citation type="submission" date="2020-10" db="EMBL/GenBank/DDBJ databases">
        <title>Connecting structure to function with the recovery of over 1000 high-quality activated sludge metagenome-assembled genomes encoding full-length rRNA genes using long-read sequencing.</title>
        <authorList>
            <person name="Singleton C.M."/>
            <person name="Petriglieri F."/>
            <person name="Kristensen J.M."/>
            <person name="Kirkegaard R.H."/>
            <person name="Michaelsen T.Y."/>
            <person name="Andersen M.H."/>
            <person name="Karst S.M."/>
            <person name="Dueholm M.S."/>
            <person name="Nielsen P.H."/>
            <person name="Albertsen M."/>
        </authorList>
    </citation>
    <scope>NUCLEOTIDE SEQUENCE</scope>
    <source>
        <strain evidence="5">Ribe_18-Q3-R11-54_MAXAC.001</strain>
    </source>
</reference>
<dbReference type="InterPro" id="IPR009003">
    <property type="entry name" value="Peptidase_S1_PA"/>
</dbReference>
<keyword evidence="3" id="KW-0378">Hydrolase</keyword>
<evidence type="ECO:0000256" key="3">
    <source>
        <dbReference type="ARBA" id="ARBA00022801"/>
    </source>
</evidence>
<comment type="caution">
    <text evidence="5">The sequence shown here is derived from an EMBL/GenBank/DDBJ whole genome shotgun (WGS) entry which is preliminary data.</text>
</comment>
<dbReference type="Proteomes" id="UP000886632">
    <property type="component" value="Unassembled WGS sequence"/>
</dbReference>
<sequence>MAPKPPREKRRVGDLVVVALLSAGLASGGTYAVARATAGTTATTTAASQSSNNPPAAAPVIQANGTAPDWTATAKAVSPSVVAIKVAGASGEGEGSGVVIDKAGHVLTNNHVATGAGAGATISVTLDDGRTYAATIAGTDPSTDLAVLTLTNPPSDLTPIVVGDSDALVVGQAVMAVGNPLGLAGTVTTGIVSALNRPVTTGSADATRGQSGSDTVVTNAIQTSAAINPGNSGGALVTSDGRLVGINSSIASLGSTNSQSGNIGIGFAIPSNEAKTIADQLIATGSAQHPYLGVSSTDGTVADGSSQRTAAVIRTVSPGTPAASAGLQTGDAVVAMNGDRIDSSLSLVAAIREQAVGKEVTLTIVRNGSREDVKVTLTSRPAN</sequence>
<proteinExistence type="inferred from homology"/>
<dbReference type="SMART" id="SM00228">
    <property type="entry name" value="PDZ"/>
    <property type="match status" value="1"/>
</dbReference>
<dbReference type="GO" id="GO:0006508">
    <property type="term" value="P:proteolysis"/>
    <property type="evidence" value="ECO:0007669"/>
    <property type="project" value="UniProtKB-KW"/>
</dbReference>